<dbReference type="EMBL" id="MZXV01000010">
    <property type="protein sequence ID" value="PZV40321.1"/>
    <property type="molecule type" value="Genomic_DNA"/>
</dbReference>
<gene>
    <name evidence="5" type="ORF">B5V02_01885</name>
</gene>
<dbReference type="Pfam" id="PF02913">
    <property type="entry name" value="FAD-oxidase_C"/>
    <property type="match status" value="1"/>
</dbReference>
<dbReference type="InterPro" id="IPR006094">
    <property type="entry name" value="Oxid_FAD_bind_N"/>
</dbReference>
<accession>A0A2W7CDI1</accession>
<comment type="similarity">
    <text evidence="1">Belongs to the FAD-binding oxidoreductase/transferase type 4 family.</text>
</comment>
<dbReference type="InterPro" id="IPR016171">
    <property type="entry name" value="Vanillyl_alc_oxidase_C-sub2"/>
</dbReference>
<dbReference type="Gene3D" id="3.30.70.2190">
    <property type="match status" value="1"/>
</dbReference>
<keyword evidence="3" id="KW-0274">FAD</keyword>
<keyword evidence="6" id="KW-1185">Reference proteome</keyword>
<dbReference type="Gene3D" id="3.30.43.10">
    <property type="entry name" value="Uridine Diphospho-n-acetylenolpyruvylglucosamine Reductase, domain 2"/>
    <property type="match status" value="1"/>
</dbReference>
<dbReference type="GO" id="GO:0071949">
    <property type="term" value="F:FAD binding"/>
    <property type="evidence" value="ECO:0007669"/>
    <property type="project" value="InterPro"/>
</dbReference>
<evidence type="ECO:0000313" key="6">
    <source>
        <dbReference type="Proteomes" id="UP000248616"/>
    </source>
</evidence>
<evidence type="ECO:0000259" key="4">
    <source>
        <dbReference type="PROSITE" id="PS51387"/>
    </source>
</evidence>
<dbReference type="Gene3D" id="1.10.45.10">
    <property type="entry name" value="Vanillyl-alcohol Oxidase, Chain A, domain 4"/>
    <property type="match status" value="1"/>
</dbReference>
<comment type="caution">
    <text evidence="5">The sequence shown here is derived from an EMBL/GenBank/DDBJ whole genome shotgun (WGS) entry which is preliminary data.</text>
</comment>
<dbReference type="InterPro" id="IPR016167">
    <property type="entry name" value="FAD-bd_PCMH_sub1"/>
</dbReference>
<dbReference type="PANTHER" id="PTHR43716">
    <property type="entry name" value="D-2-HYDROXYGLUTARATE DEHYDROGENASE, MITOCHONDRIAL"/>
    <property type="match status" value="1"/>
</dbReference>
<proteinExistence type="inferred from homology"/>
<dbReference type="AlphaFoldDB" id="A0A2W7CDI1"/>
<dbReference type="InterPro" id="IPR016164">
    <property type="entry name" value="FAD-linked_Oxase-like_C"/>
</dbReference>
<organism evidence="5 6">
    <name type="scientific">Mesorhizobium kowhaii</name>
    <dbReference type="NCBI Taxonomy" id="1300272"/>
    <lineage>
        <taxon>Bacteria</taxon>
        <taxon>Pseudomonadati</taxon>
        <taxon>Pseudomonadota</taxon>
        <taxon>Alphaproteobacteria</taxon>
        <taxon>Hyphomicrobiales</taxon>
        <taxon>Phyllobacteriaceae</taxon>
        <taxon>Mesorhizobium</taxon>
    </lineage>
</organism>
<dbReference type="InterPro" id="IPR016169">
    <property type="entry name" value="FAD-bd_PCMH_sub2"/>
</dbReference>
<dbReference type="GO" id="GO:0003824">
    <property type="term" value="F:catalytic activity"/>
    <property type="evidence" value="ECO:0007669"/>
    <property type="project" value="InterPro"/>
</dbReference>
<evidence type="ECO:0000256" key="2">
    <source>
        <dbReference type="ARBA" id="ARBA00022630"/>
    </source>
</evidence>
<dbReference type="SUPFAM" id="SSF55103">
    <property type="entry name" value="FAD-linked oxidases, C-terminal domain"/>
    <property type="match status" value="1"/>
</dbReference>
<protein>
    <submittedName>
        <fullName evidence="5">FAD-binding oxidoreductase</fullName>
    </submittedName>
</protein>
<dbReference type="SUPFAM" id="SSF56176">
    <property type="entry name" value="FAD-binding/transporter-associated domain-like"/>
    <property type="match status" value="1"/>
</dbReference>
<dbReference type="Proteomes" id="UP000248616">
    <property type="component" value="Unassembled WGS sequence"/>
</dbReference>
<evidence type="ECO:0000313" key="5">
    <source>
        <dbReference type="EMBL" id="PZV40321.1"/>
    </source>
</evidence>
<dbReference type="Gene3D" id="3.30.70.2740">
    <property type="match status" value="1"/>
</dbReference>
<dbReference type="PROSITE" id="PS51387">
    <property type="entry name" value="FAD_PCMH"/>
    <property type="match status" value="1"/>
</dbReference>
<name>A0A2W7CDI1_9HYPH</name>
<sequence length="480" mass="50372">MTIHHGISPDVLAALEGVLGQSGVAADAAGMARYLGDWSGDHHGGALAVLKPASVAEVQAAVRLCGTLGLAMIPQGGNTGLVAGAIDIGTSRGAVVISLERLNSIRLVDADNFILQADAGCILQHIKDAAESQDCLFPLALGAQGSCQIGGNAASNAGGVNVLRYGMARDLIVGLEVVLPDGELWSGFSGLRKDNRGYDLKQIFIGSEGTLGIITGVEVKLFPKPGRVETAYLGLASFEAAITLFRQARRGCSDLISAFEIIGSECMGLARLVDPNIVAPVTAPVHVLIELSSSAAIDLRTLLVDFLAGAIEKHLVTDAVLAESGAQAMAFWSIREGLVEGQAKRGYHVRTDLSVRISDIPTLIAQARQFVALEHPDWLPQAYGHAGDGNIHFNVLPPLDLAEPESRARGVKITAGLYDIVNALGGSISAEHGIGRTRQRVYWAGLSPVHRRLVGALKNTLDPNGLMNPGCLFPSMETVS</sequence>
<dbReference type="InterPro" id="IPR016166">
    <property type="entry name" value="FAD-bd_PCMH"/>
</dbReference>
<reference evidence="6" key="1">
    <citation type="submission" date="2017-03" db="EMBL/GenBank/DDBJ databases">
        <authorList>
            <person name="Safronova V.I."/>
            <person name="Sazanova A.L."/>
            <person name="Chirak E.R."/>
        </authorList>
    </citation>
    <scope>NUCLEOTIDE SEQUENCE [LARGE SCALE GENOMIC DNA]</scope>
    <source>
        <strain evidence="6">Ach-343</strain>
    </source>
</reference>
<dbReference type="Pfam" id="PF01565">
    <property type="entry name" value="FAD_binding_4"/>
    <property type="match status" value="1"/>
</dbReference>
<dbReference type="InterPro" id="IPR004113">
    <property type="entry name" value="FAD-bd_oxidored_4_C"/>
</dbReference>
<evidence type="ECO:0000256" key="3">
    <source>
        <dbReference type="ARBA" id="ARBA00022827"/>
    </source>
</evidence>
<dbReference type="GO" id="GO:0022904">
    <property type="term" value="P:respiratory electron transport chain"/>
    <property type="evidence" value="ECO:0007669"/>
    <property type="project" value="TreeGrafter"/>
</dbReference>
<evidence type="ECO:0000256" key="1">
    <source>
        <dbReference type="ARBA" id="ARBA00008000"/>
    </source>
</evidence>
<dbReference type="InterPro" id="IPR036318">
    <property type="entry name" value="FAD-bd_PCMH-like_sf"/>
</dbReference>
<feature type="domain" description="FAD-binding PCMH-type" evidence="4">
    <location>
        <begin position="42"/>
        <end position="224"/>
    </location>
</feature>
<dbReference type="PANTHER" id="PTHR43716:SF2">
    <property type="entry name" value="BLL6224 PROTEIN"/>
    <property type="match status" value="1"/>
</dbReference>
<dbReference type="InterPro" id="IPR051264">
    <property type="entry name" value="FAD-oxidored/transferase_4"/>
</dbReference>
<dbReference type="Gene3D" id="3.30.465.10">
    <property type="match status" value="1"/>
</dbReference>
<keyword evidence="2" id="KW-0285">Flavoprotein</keyword>
<dbReference type="RefSeq" id="WP_245445595.1">
    <property type="nucleotide sequence ID" value="NZ_MZXV01000010.1"/>
</dbReference>